<reference evidence="6 7" key="1">
    <citation type="submission" date="2016-10" db="EMBL/GenBank/DDBJ databases">
        <title>Rhodobacter sp. LPB0142, isolated from sea water.</title>
        <authorList>
            <person name="Kim E."/>
            <person name="Yi H."/>
        </authorList>
    </citation>
    <scope>NUCLEOTIDE SEQUENCE [LARGE SCALE GENOMIC DNA]</scope>
    <source>
        <strain evidence="6 7">LPB0142</strain>
    </source>
</reference>
<dbReference type="STRING" id="1850250.LPB142_05495"/>
<gene>
    <name evidence="6" type="ORF">LPB142_05495</name>
</gene>
<sequence>MASFYARAFGPAILLLAGVTGAVASNAPSLCVIVPHFKDEYWLSVGYGLEQAADTAGAELLTFESGGYHSVERQIELLQTCLEAGSDAILLGAVSAHDEGLVDAVVAAEKRVPVLALVNELAAPGLSGWIGVDWRAMGGAVGEFLAARAQAEGRPLTAVLVTGPTESGWAPILDEGLAEGLAHSPVEIVATYRADTGLREQLREVEQALAEHLDVDVLIGSAPAIEGAMALIRRLPEGAHRPMLVATYISHSVLRGLRGGQVAMVPFDDPIAQGRAGVDLALRAISGESFPGLSGPVIVSVTTGTPDVQRIELSPSGFFPALQ</sequence>
<dbReference type="AlphaFoldDB" id="A0A1D9MAT7"/>
<dbReference type="NCBIfam" id="NF008185">
    <property type="entry name" value="PRK10936.1"/>
    <property type="match status" value="1"/>
</dbReference>
<feature type="domain" description="Periplasmic binding protein" evidence="5">
    <location>
        <begin position="32"/>
        <end position="288"/>
    </location>
</feature>
<dbReference type="PANTHER" id="PTHR46847:SF1">
    <property type="entry name" value="D-ALLOSE-BINDING PERIPLASMIC PROTEIN-RELATED"/>
    <property type="match status" value="1"/>
</dbReference>
<comment type="similarity">
    <text evidence="2">Belongs to the bacterial solute-binding protein 2 family.</text>
</comment>
<protein>
    <recommendedName>
        <fullName evidence="5">Periplasmic binding protein domain-containing protein</fullName>
    </recommendedName>
</protein>
<evidence type="ECO:0000256" key="2">
    <source>
        <dbReference type="ARBA" id="ARBA00007639"/>
    </source>
</evidence>
<keyword evidence="3 4" id="KW-0732">Signal</keyword>
<dbReference type="KEGG" id="rhp:LPB142_05495"/>
<evidence type="ECO:0000256" key="4">
    <source>
        <dbReference type="SAM" id="SignalP"/>
    </source>
</evidence>
<feature type="chain" id="PRO_5009443552" description="Periplasmic binding protein domain-containing protein" evidence="4">
    <location>
        <begin position="25"/>
        <end position="323"/>
    </location>
</feature>
<dbReference type="SUPFAM" id="SSF53822">
    <property type="entry name" value="Periplasmic binding protein-like I"/>
    <property type="match status" value="1"/>
</dbReference>
<comment type="subcellular location">
    <subcellularLocation>
        <location evidence="1">Cell envelope</location>
    </subcellularLocation>
</comment>
<dbReference type="GO" id="GO:0030246">
    <property type="term" value="F:carbohydrate binding"/>
    <property type="evidence" value="ECO:0007669"/>
    <property type="project" value="UniProtKB-ARBA"/>
</dbReference>
<organism evidence="6 7">
    <name type="scientific">Rhodobacter xanthinilyticus</name>
    <dbReference type="NCBI Taxonomy" id="1850250"/>
    <lineage>
        <taxon>Bacteria</taxon>
        <taxon>Pseudomonadati</taxon>
        <taxon>Pseudomonadota</taxon>
        <taxon>Alphaproteobacteria</taxon>
        <taxon>Rhodobacterales</taxon>
        <taxon>Rhodobacter group</taxon>
        <taxon>Rhodobacter</taxon>
    </lineage>
</organism>
<dbReference type="InterPro" id="IPR025997">
    <property type="entry name" value="SBP_2_dom"/>
</dbReference>
<evidence type="ECO:0000313" key="6">
    <source>
        <dbReference type="EMBL" id="AOZ68839.1"/>
    </source>
</evidence>
<dbReference type="Proteomes" id="UP000176562">
    <property type="component" value="Chromosome"/>
</dbReference>
<dbReference type="InterPro" id="IPR028082">
    <property type="entry name" value="Peripla_BP_I"/>
</dbReference>
<dbReference type="EMBL" id="CP017781">
    <property type="protein sequence ID" value="AOZ68839.1"/>
    <property type="molecule type" value="Genomic_DNA"/>
</dbReference>
<dbReference type="CDD" id="cd06306">
    <property type="entry name" value="PBP1_TorT-like"/>
    <property type="match status" value="1"/>
</dbReference>
<evidence type="ECO:0000259" key="5">
    <source>
        <dbReference type="Pfam" id="PF13407"/>
    </source>
</evidence>
<evidence type="ECO:0000256" key="3">
    <source>
        <dbReference type="ARBA" id="ARBA00022729"/>
    </source>
</evidence>
<keyword evidence="7" id="KW-1185">Reference proteome</keyword>
<dbReference type="GO" id="GO:0030313">
    <property type="term" value="C:cell envelope"/>
    <property type="evidence" value="ECO:0007669"/>
    <property type="project" value="UniProtKB-SubCell"/>
</dbReference>
<evidence type="ECO:0000256" key="1">
    <source>
        <dbReference type="ARBA" id="ARBA00004196"/>
    </source>
</evidence>
<feature type="signal peptide" evidence="4">
    <location>
        <begin position="1"/>
        <end position="24"/>
    </location>
</feature>
<dbReference type="Gene3D" id="3.40.50.2300">
    <property type="match status" value="2"/>
</dbReference>
<dbReference type="PANTHER" id="PTHR46847">
    <property type="entry name" value="D-ALLOSE-BINDING PERIPLASMIC PROTEIN-RELATED"/>
    <property type="match status" value="1"/>
</dbReference>
<evidence type="ECO:0000313" key="7">
    <source>
        <dbReference type="Proteomes" id="UP000176562"/>
    </source>
</evidence>
<name>A0A1D9MAT7_9RHOB</name>
<proteinExistence type="inferred from homology"/>
<dbReference type="Pfam" id="PF13407">
    <property type="entry name" value="Peripla_BP_4"/>
    <property type="match status" value="1"/>
</dbReference>
<accession>A0A1D9MAT7</accession>